<dbReference type="SUPFAM" id="SSF56281">
    <property type="entry name" value="Metallo-hydrolase/oxidoreductase"/>
    <property type="match status" value="1"/>
</dbReference>
<dbReference type="Pfam" id="PF22505">
    <property type="entry name" value="RNase_J_b_CASP"/>
    <property type="match status" value="1"/>
</dbReference>
<dbReference type="AlphaFoldDB" id="A0A6I3UU91"/>
<feature type="domain" description="Ribonuclease J beta-CASP" evidence="1">
    <location>
        <begin position="43"/>
        <end position="120"/>
    </location>
</feature>
<dbReference type="EMBL" id="WNIA01000424">
    <property type="protein sequence ID" value="MTV99890.1"/>
    <property type="molecule type" value="Genomic_DNA"/>
</dbReference>
<dbReference type="InterPro" id="IPR036866">
    <property type="entry name" value="RibonucZ/Hydroxyglut_hydro"/>
</dbReference>
<organism evidence="2 3">
    <name type="scientific">Streptococcus pneumoniae</name>
    <dbReference type="NCBI Taxonomy" id="1313"/>
    <lineage>
        <taxon>Bacteria</taxon>
        <taxon>Bacillati</taxon>
        <taxon>Bacillota</taxon>
        <taxon>Bacilli</taxon>
        <taxon>Lactobacillales</taxon>
        <taxon>Streptococcaceae</taxon>
        <taxon>Streptococcus</taxon>
    </lineage>
</organism>
<reference evidence="2 3" key="1">
    <citation type="submission" date="2019-11" db="EMBL/GenBank/DDBJ databases">
        <title>Growth characteristics of pneumococcus vary with the chemical composition of the capsule and with environmental conditions.</title>
        <authorList>
            <person name="Tothpal A."/>
            <person name="Desobry K."/>
            <person name="Joshi S."/>
            <person name="Wyllie A.L."/>
            <person name="Weinberger D.M."/>
        </authorList>
    </citation>
    <scope>NUCLEOTIDE SEQUENCE [LARGE SCALE GENOMIC DNA]</scope>
    <source>
        <strain evidence="3">pnumococcus19F</strain>
    </source>
</reference>
<dbReference type="Gene3D" id="3.40.50.10710">
    <property type="entry name" value="Metallo-hydrolase/oxidoreductase"/>
    <property type="match status" value="1"/>
</dbReference>
<protein>
    <submittedName>
        <fullName evidence="2">Ribonuclease J</fullName>
    </submittedName>
</protein>
<dbReference type="PANTHER" id="PTHR43694">
    <property type="entry name" value="RIBONUCLEASE J"/>
    <property type="match status" value="1"/>
</dbReference>
<evidence type="ECO:0000313" key="2">
    <source>
        <dbReference type="EMBL" id="MTV99890.1"/>
    </source>
</evidence>
<evidence type="ECO:0000313" key="3">
    <source>
        <dbReference type="Proteomes" id="UP000437160"/>
    </source>
</evidence>
<accession>A0A6I3UU91</accession>
<feature type="non-terminal residue" evidence="2">
    <location>
        <position position="120"/>
    </location>
</feature>
<dbReference type="Proteomes" id="UP000437160">
    <property type="component" value="Unassembled WGS sequence"/>
</dbReference>
<dbReference type="InterPro" id="IPR055132">
    <property type="entry name" value="RNase_J_b_CASP"/>
</dbReference>
<gene>
    <name evidence="2" type="ORF">GM536_12780</name>
</gene>
<feature type="non-terminal residue" evidence="2">
    <location>
        <position position="1"/>
    </location>
</feature>
<dbReference type="InterPro" id="IPR042173">
    <property type="entry name" value="RNase_J_2"/>
</dbReference>
<evidence type="ECO:0000259" key="1">
    <source>
        <dbReference type="Pfam" id="PF22505"/>
    </source>
</evidence>
<dbReference type="PANTHER" id="PTHR43694:SF1">
    <property type="entry name" value="RIBONUCLEASE J"/>
    <property type="match status" value="1"/>
</dbReference>
<sequence length="120" mass="12824">MAALGEEGVLCLLSDSTNAEVPTFTNSEKVVGQSIMKIIQGIEGRIIFASFASNIFRLQQATDAAVKTGRKIAVFGRSMEKAIVNGIELGYIKAPKGTFIEPNEIKDYPAGEILILCTGS</sequence>
<proteinExistence type="predicted"/>
<comment type="caution">
    <text evidence="2">The sequence shown here is derived from an EMBL/GenBank/DDBJ whole genome shotgun (WGS) entry which is preliminary data.</text>
</comment>
<name>A0A6I3UU91_STREE</name>